<dbReference type="PROSITE" id="PS50943">
    <property type="entry name" value="HTH_CROC1"/>
    <property type="match status" value="1"/>
</dbReference>
<dbReference type="InterPro" id="IPR010982">
    <property type="entry name" value="Lambda_DNA-bd_dom_sf"/>
</dbReference>
<protein>
    <submittedName>
        <fullName evidence="2">Transcriptional regulator</fullName>
    </submittedName>
</protein>
<evidence type="ECO:0000313" key="2">
    <source>
        <dbReference type="EMBL" id="DAE23551.1"/>
    </source>
</evidence>
<dbReference type="Gene3D" id="1.10.260.40">
    <property type="entry name" value="lambda repressor-like DNA-binding domains"/>
    <property type="match status" value="1"/>
</dbReference>
<dbReference type="InterPro" id="IPR001387">
    <property type="entry name" value="Cro/C1-type_HTH"/>
</dbReference>
<accession>A0A8S5QW80</accession>
<proteinExistence type="predicted"/>
<dbReference type="EMBL" id="BK015755">
    <property type="protein sequence ID" value="DAE23551.1"/>
    <property type="molecule type" value="Genomic_DNA"/>
</dbReference>
<name>A0A8S5QW80_9CAUD</name>
<evidence type="ECO:0000259" key="1">
    <source>
        <dbReference type="PROSITE" id="PS50943"/>
    </source>
</evidence>
<organism evidence="2">
    <name type="scientific">Myoviridae sp. ctyWv1</name>
    <dbReference type="NCBI Taxonomy" id="2826718"/>
    <lineage>
        <taxon>Viruses</taxon>
        <taxon>Duplodnaviria</taxon>
        <taxon>Heunggongvirae</taxon>
        <taxon>Uroviricota</taxon>
        <taxon>Caudoviricetes</taxon>
    </lineage>
</organism>
<dbReference type="SUPFAM" id="SSF47413">
    <property type="entry name" value="lambda repressor-like DNA-binding domains"/>
    <property type="match status" value="1"/>
</dbReference>
<sequence>MAKVIELIKESMKEKKMTQTELAKSLGEDVRVINQQLNRQQDLKAERFLEVMEHIGYRVEMVDNDGIRKVCEDMLDDIKAGNVSGDKFYIQKDDGSIIGIRVSNGDAEVEEFWNKADCFDWLISHT</sequence>
<reference evidence="2" key="1">
    <citation type="journal article" date="2021" name="Proc. Natl. Acad. Sci. U.S.A.">
        <title>A Catalog of Tens of Thousands of Viruses from Human Metagenomes Reveals Hidden Associations with Chronic Diseases.</title>
        <authorList>
            <person name="Tisza M.J."/>
            <person name="Buck C.B."/>
        </authorList>
    </citation>
    <scope>NUCLEOTIDE SEQUENCE</scope>
    <source>
        <strain evidence="2">CtyWv1</strain>
    </source>
</reference>
<feature type="domain" description="HTH cro/C1-type" evidence="1">
    <location>
        <begin position="8"/>
        <end position="62"/>
    </location>
</feature>
<dbReference type="GO" id="GO:0003677">
    <property type="term" value="F:DNA binding"/>
    <property type="evidence" value="ECO:0007669"/>
    <property type="project" value="InterPro"/>
</dbReference>
<dbReference type="CDD" id="cd00093">
    <property type="entry name" value="HTH_XRE"/>
    <property type="match status" value="1"/>
</dbReference>